<evidence type="ECO:0000313" key="2">
    <source>
        <dbReference type="Proteomes" id="UP000642748"/>
    </source>
</evidence>
<dbReference type="InterPro" id="IPR059206">
    <property type="entry name" value="Sll1717-like"/>
</dbReference>
<dbReference type="NCBIfam" id="NF047389">
    <property type="entry name" value="ATPase_Sll1717"/>
    <property type="match status" value="1"/>
</dbReference>
<sequence>MPDHVIEINPTDLSLPYITDLGVVRYLTSLDVHLDSLYNALWKHVLLIEIIKHRYRIDSPDAKQRFLTYIIDKVKRDSKKKAALEYLEEFEGKFWCETDERVRDITNKFESQFKAAAGGKLTAGSASVELTSSDQSSLAGEERIELIRRFQRVVNETQLPRLNTMMNVLNEDILDSPQNYTYVIIDDLDKDWADDKVKNDLIRNLFQVVLDLKRVVNLKVVVALRTNIFEALDFGRSGGQGEKFRALTMRLRWTAKELENLLGERARVQAERLSLGPVTSVTQLLPNANQTRGKPIDYILDRTLMRPRDAIAYLNACFAAAGGSARLTWEDMKGAESAYSRNRLLALRDEWEPTYPDIDRVLQRFRQAPSAMTVSAATKYLDDAMELIADYRFQGVQWLTEVSAPFWNGGASDDWADSYHLLVKLLYDIGFLGLQGPRDREATFGQDEPEFADSATNIRNTSHFVIHPAFRLALDIADTRPGERRSPSRPRAGS</sequence>
<dbReference type="AlphaFoldDB" id="A0A8J3VWG7"/>
<protein>
    <submittedName>
        <fullName evidence="1">Uncharacterized protein</fullName>
    </submittedName>
</protein>
<comment type="caution">
    <text evidence="1">The sequence shown here is derived from an EMBL/GenBank/DDBJ whole genome shotgun (WGS) entry which is preliminary data.</text>
</comment>
<proteinExistence type="predicted"/>
<dbReference type="Proteomes" id="UP000642748">
    <property type="component" value="Unassembled WGS sequence"/>
</dbReference>
<name>A0A8J3VWG7_9ACTN</name>
<gene>
    <name evidence="1" type="ORF">Raf01_94670</name>
</gene>
<keyword evidence="2" id="KW-1185">Reference proteome</keyword>
<dbReference type="EMBL" id="BONZ01000122">
    <property type="protein sequence ID" value="GIH21295.1"/>
    <property type="molecule type" value="Genomic_DNA"/>
</dbReference>
<accession>A0A8J3VWG7</accession>
<reference evidence="1" key="1">
    <citation type="submission" date="2021-01" db="EMBL/GenBank/DDBJ databases">
        <title>Whole genome shotgun sequence of Rugosimonospora africana NBRC 104875.</title>
        <authorList>
            <person name="Komaki H."/>
            <person name="Tamura T."/>
        </authorList>
    </citation>
    <scope>NUCLEOTIDE SEQUENCE</scope>
    <source>
        <strain evidence="1">NBRC 104875</strain>
    </source>
</reference>
<evidence type="ECO:0000313" key="1">
    <source>
        <dbReference type="EMBL" id="GIH21295.1"/>
    </source>
</evidence>
<organism evidence="1 2">
    <name type="scientific">Rugosimonospora africana</name>
    <dbReference type="NCBI Taxonomy" id="556532"/>
    <lineage>
        <taxon>Bacteria</taxon>
        <taxon>Bacillati</taxon>
        <taxon>Actinomycetota</taxon>
        <taxon>Actinomycetes</taxon>
        <taxon>Micromonosporales</taxon>
        <taxon>Micromonosporaceae</taxon>
        <taxon>Rugosimonospora</taxon>
    </lineage>
</organism>